<dbReference type="Gene3D" id="3.30.420.10">
    <property type="entry name" value="Ribonuclease H-like superfamily/Ribonuclease H"/>
    <property type="match status" value="1"/>
</dbReference>
<evidence type="ECO:0000313" key="5">
    <source>
        <dbReference type="Proteomes" id="UP000257109"/>
    </source>
</evidence>
<protein>
    <submittedName>
        <fullName evidence="4">Copia protein</fullName>
    </submittedName>
</protein>
<accession>A0A371ECS9</accession>
<dbReference type="InterPro" id="IPR039537">
    <property type="entry name" value="Retrotran_Ty1/copia-like"/>
</dbReference>
<reference evidence="4" key="1">
    <citation type="submission" date="2018-05" db="EMBL/GenBank/DDBJ databases">
        <title>Draft genome of Mucuna pruriens seed.</title>
        <authorList>
            <person name="Nnadi N.E."/>
            <person name="Vos R."/>
            <person name="Hasami M.H."/>
            <person name="Devisetty U.K."/>
            <person name="Aguiy J.C."/>
        </authorList>
    </citation>
    <scope>NUCLEOTIDE SEQUENCE [LARGE SCALE GENOMIC DNA]</scope>
    <source>
        <strain evidence="4">JCA_2017</strain>
    </source>
</reference>
<dbReference type="SUPFAM" id="SSF53098">
    <property type="entry name" value="Ribonuclease H-like"/>
    <property type="match status" value="1"/>
</dbReference>
<evidence type="ECO:0000313" key="4">
    <source>
        <dbReference type="EMBL" id="RDX63837.1"/>
    </source>
</evidence>
<dbReference type="GO" id="GO:0046872">
    <property type="term" value="F:metal ion binding"/>
    <property type="evidence" value="ECO:0007669"/>
    <property type="project" value="UniProtKB-KW"/>
</dbReference>
<comment type="caution">
    <text evidence="4">The sequence shown here is derived from an EMBL/GenBank/DDBJ whole genome shotgun (WGS) entry which is preliminary data.</text>
</comment>
<feature type="non-terminal residue" evidence="4">
    <location>
        <position position="1"/>
    </location>
</feature>
<keyword evidence="5" id="KW-1185">Reference proteome</keyword>
<dbReference type="InterPro" id="IPR001584">
    <property type="entry name" value="Integrase_cat-core"/>
</dbReference>
<dbReference type="PANTHER" id="PTHR42648:SF28">
    <property type="entry name" value="TRANSPOSON-ENCODED PROTEIN WITH RIBONUCLEASE H-LIKE AND RETROVIRUS ZINC FINGER-LIKE DOMAINS"/>
    <property type="match status" value="1"/>
</dbReference>
<keyword evidence="2" id="KW-0378">Hydrolase</keyword>
<proteinExistence type="predicted"/>
<dbReference type="GO" id="GO:0016787">
    <property type="term" value="F:hydrolase activity"/>
    <property type="evidence" value="ECO:0007669"/>
    <property type="project" value="UniProtKB-KW"/>
</dbReference>
<dbReference type="Proteomes" id="UP000257109">
    <property type="component" value="Unassembled WGS sequence"/>
</dbReference>
<evidence type="ECO:0000256" key="1">
    <source>
        <dbReference type="ARBA" id="ARBA00022723"/>
    </source>
</evidence>
<dbReference type="GO" id="GO:0003676">
    <property type="term" value="F:nucleic acid binding"/>
    <property type="evidence" value="ECO:0007669"/>
    <property type="project" value="InterPro"/>
</dbReference>
<dbReference type="EMBL" id="QJKJ01014681">
    <property type="protein sequence ID" value="RDX63837.1"/>
    <property type="molecule type" value="Genomic_DNA"/>
</dbReference>
<dbReference type="InterPro" id="IPR012337">
    <property type="entry name" value="RNaseH-like_sf"/>
</dbReference>
<dbReference type="PANTHER" id="PTHR42648">
    <property type="entry name" value="TRANSPOSASE, PUTATIVE-RELATED"/>
    <property type="match status" value="1"/>
</dbReference>
<name>A0A371ECS9_MUCPR</name>
<dbReference type="AlphaFoldDB" id="A0A371ECS9"/>
<dbReference type="OrthoDB" id="1749397at2759"/>
<feature type="domain" description="Integrase catalytic" evidence="3">
    <location>
        <begin position="1"/>
        <end position="153"/>
    </location>
</feature>
<dbReference type="STRING" id="157652.A0A371ECS9"/>
<dbReference type="InterPro" id="IPR036397">
    <property type="entry name" value="RNaseH_sf"/>
</dbReference>
<dbReference type="Pfam" id="PF07727">
    <property type="entry name" value="RVT_2"/>
    <property type="match status" value="1"/>
</dbReference>
<evidence type="ECO:0000256" key="2">
    <source>
        <dbReference type="ARBA" id="ARBA00022801"/>
    </source>
</evidence>
<organism evidence="4 5">
    <name type="scientific">Mucuna pruriens</name>
    <name type="common">Velvet bean</name>
    <name type="synonym">Dolichos pruriens</name>
    <dbReference type="NCBI Taxonomy" id="157652"/>
    <lineage>
        <taxon>Eukaryota</taxon>
        <taxon>Viridiplantae</taxon>
        <taxon>Streptophyta</taxon>
        <taxon>Embryophyta</taxon>
        <taxon>Tracheophyta</taxon>
        <taxon>Spermatophyta</taxon>
        <taxon>Magnoliopsida</taxon>
        <taxon>eudicotyledons</taxon>
        <taxon>Gunneridae</taxon>
        <taxon>Pentapetalae</taxon>
        <taxon>rosids</taxon>
        <taxon>fabids</taxon>
        <taxon>Fabales</taxon>
        <taxon>Fabaceae</taxon>
        <taxon>Papilionoideae</taxon>
        <taxon>50 kb inversion clade</taxon>
        <taxon>NPAAA clade</taxon>
        <taxon>indigoferoid/millettioid clade</taxon>
        <taxon>Phaseoleae</taxon>
        <taxon>Mucuna</taxon>
    </lineage>
</organism>
<sequence>MWGPTSNSISWVKWFVSFINDCTHVKWIFLIKHKSKVCQIFVDFFYLVKNQFNKSIKRLRSDNGTEFVNLEFSKFLKHNGVVHELTCVNIPQQNGVVERKICHLLEVARALLFQMYIPNWESYLEVKFVIESLPFLTQDAMESLPFPTQDVQVQVQEVTKFTLILEHVQLFELEVSIHENPIEDVTDDMSIALRKGKQSYEALKDENWVQAIKEEMKALEKNSTWEIDDRLKDKRLIYTVKCKSYGTLQRYKARLVAKGYTHTYGIDYDETFAHIANMNTIRVIFSLATHFGWNLQQFDVKNVFLHGDLKKEV</sequence>
<gene>
    <name evidence="4" type="primary">GIP</name>
    <name evidence="4" type="ORF">CR513_57682</name>
</gene>
<dbReference type="InterPro" id="IPR013103">
    <property type="entry name" value="RVT_2"/>
</dbReference>
<dbReference type="GO" id="GO:0015074">
    <property type="term" value="P:DNA integration"/>
    <property type="evidence" value="ECO:0007669"/>
    <property type="project" value="InterPro"/>
</dbReference>
<dbReference type="PROSITE" id="PS50994">
    <property type="entry name" value="INTEGRASE"/>
    <property type="match status" value="1"/>
</dbReference>
<evidence type="ECO:0000259" key="3">
    <source>
        <dbReference type="PROSITE" id="PS50994"/>
    </source>
</evidence>
<keyword evidence="1" id="KW-0479">Metal-binding</keyword>